<evidence type="ECO:0000256" key="5">
    <source>
        <dbReference type="ARBA" id="ARBA00022723"/>
    </source>
</evidence>
<evidence type="ECO:0000256" key="2">
    <source>
        <dbReference type="ARBA" id="ARBA00003215"/>
    </source>
</evidence>
<dbReference type="GO" id="GO:0005507">
    <property type="term" value="F:copper ion binding"/>
    <property type="evidence" value="ECO:0007669"/>
    <property type="project" value="TreeGrafter"/>
</dbReference>
<evidence type="ECO:0000256" key="8">
    <source>
        <dbReference type="ARBA" id="ARBA00047989"/>
    </source>
</evidence>
<comment type="catalytic activity">
    <reaction evidence="9">
        <text>adenosine + phosphate = alpha-D-ribose 1-phosphate + adenine</text>
        <dbReference type="Rhea" id="RHEA:27642"/>
        <dbReference type="ChEBI" id="CHEBI:16335"/>
        <dbReference type="ChEBI" id="CHEBI:16708"/>
        <dbReference type="ChEBI" id="CHEBI:43474"/>
        <dbReference type="ChEBI" id="CHEBI:57720"/>
        <dbReference type="EC" id="2.4.2.1"/>
    </reaction>
    <physiologicalReaction direction="left-to-right" evidence="9">
        <dbReference type="Rhea" id="RHEA:27643"/>
    </physiologicalReaction>
</comment>
<evidence type="ECO:0000256" key="4">
    <source>
        <dbReference type="ARBA" id="ARBA00022679"/>
    </source>
</evidence>
<comment type="catalytic activity">
    <reaction evidence="8">
        <text>adenosine + H2O + H(+) = inosine + NH4(+)</text>
        <dbReference type="Rhea" id="RHEA:24408"/>
        <dbReference type="ChEBI" id="CHEBI:15377"/>
        <dbReference type="ChEBI" id="CHEBI:15378"/>
        <dbReference type="ChEBI" id="CHEBI:16335"/>
        <dbReference type="ChEBI" id="CHEBI:17596"/>
        <dbReference type="ChEBI" id="CHEBI:28938"/>
        <dbReference type="EC" id="3.5.4.4"/>
    </reaction>
    <physiologicalReaction direction="left-to-right" evidence="8">
        <dbReference type="Rhea" id="RHEA:24409"/>
    </physiologicalReaction>
</comment>
<dbReference type="InterPro" id="IPR003730">
    <property type="entry name" value="Cu_polyphenol_OxRdtase"/>
</dbReference>
<comment type="catalytic activity">
    <reaction evidence="10">
        <text>S-methyl-5'-thioadenosine + phosphate = 5-(methylsulfanyl)-alpha-D-ribose 1-phosphate + adenine</text>
        <dbReference type="Rhea" id="RHEA:11852"/>
        <dbReference type="ChEBI" id="CHEBI:16708"/>
        <dbReference type="ChEBI" id="CHEBI:17509"/>
        <dbReference type="ChEBI" id="CHEBI:43474"/>
        <dbReference type="ChEBI" id="CHEBI:58533"/>
        <dbReference type="EC" id="2.4.2.28"/>
    </reaction>
    <physiologicalReaction direction="left-to-right" evidence="10">
        <dbReference type="Rhea" id="RHEA:11853"/>
    </physiologicalReaction>
</comment>
<dbReference type="OrthoDB" id="4279at2"/>
<dbReference type="CDD" id="cd16833">
    <property type="entry name" value="YfiH"/>
    <property type="match status" value="1"/>
</dbReference>
<keyword evidence="13" id="KW-1185">Reference proteome</keyword>
<dbReference type="GO" id="GO:0017061">
    <property type="term" value="F:S-methyl-5-thioadenosine phosphorylase activity"/>
    <property type="evidence" value="ECO:0007669"/>
    <property type="project" value="UniProtKB-EC"/>
</dbReference>
<accession>A0A660KY76</accession>
<keyword evidence="6" id="KW-0378">Hydrolase</keyword>
<gene>
    <name evidence="12" type="ORF">C8N24_6590</name>
</gene>
<evidence type="ECO:0000256" key="7">
    <source>
        <dbReference type="ARBA" id="ARBA00022833"/>
    </source>
</evidence>
<dbReference type="InterPro" id="IPR011324">
    <property type="entry name" value="Cytotoxic_necrot_fac-like_cat"/>
</dbReference>
<dbReference type="EMBL" id="RBIL01000003">
    <property type="protein sequence ID" value="RKQ84959.1"/>
    <property type="molecule type" value="Genomic_DNA"/>
</dbReference>
<protein>
    <recommendedName>
        <fullName evidence="11">Purine nucleoside phosphorylase</fullName>
    </recommendedName>
</protein>
<sequence>MRPDDRDGLRVYRFESLPERVDALVTTRLGGIDLSRAARDTHADRVFGAYDVPREAAWCVQVHSDVVTAVDAPGVVEGTDALITDTPGLPLCVIMADCVPVLLYDPVHHALGLLHAGWQGTVARLASTTVRAMAGRFGSDPATLLAAIGPSIGPDEYEVGTDVVERARAAYGEDAPLLRPHPEDGKAYFDLWGANAHDLRSAGVERIEVAGISTATALDEFYSWRVARDVGRFATIATLR</sequence>
<dbReference type="Gene3D" id="3.60.140.10">
    <property type="entry name" value="CNF1/YfiH-like putative cysteine hydrolases"/>
    <property type="match status" value="1"/>
</dbReference>
<dbReference type="Proteomes" id="UP000278962">
    <property type="component" value="Unassembled WGS sequence"/>
</dbReference>
<proteinExistence type="inferred from homology"/>
<name>A0A660KY76_9ACTN</name>
<organism evidence="12 13">
    <name type="scientific">Solirubrobacter pauli</name>
    <dbReference type="NCBI Taxonomy" id="166793"/>
    <lineage>
        <taxon>Bacteria</taxon>
        <taxon>Bacillati</taxon>
        <taxon>Actinomycetota</taxon>
        <taxon>Thermoleophilia</taxon>
        <taxon>Solirubrobacterales</taxon>
        <taxon>Solirubrobacteraceae</taxon>
        <taxon>Solirubrobacter</taxon>
    </lineage>
</organism>
<evidence type="ECO:0000256" key="3">
    <source>
        <dbReference type="ARBA" id="ARBA00007353"/>
    </source>
</evidence>
<dbReference type="Pfam" id="PF02578">
    <property type="entry name" value="Cu-oxidase_4"/>
    <property type="match status" value="1"/>
</dbReference>
<comment type="similarity">
    <text evidence="3 11">Belongs to the purine nucleoside phosphorylase YfiH/LACC1 family.</text>
</comment>
<comment type="catalytic activity">
    <reaction evidence="1">
        <text>inosine + phosphate = alpha-D-ribose 1-phosphate + hypoxanthine</text>
        <dbReference type="Rhea" id="RHEA:27646"/>
        <dbReference type="ChEBI" id="CHEBI:17368"/>
        <dbReference type="ChEBI" id="CHEBI:17596"/>
        <dbReference type="ChEBI" id="CHEBI:43474"/>
        <dbReference type="ChEBI" id="CHEBI:57720"/>
        <dbReference type="EC" id="2.4.2.1"/>
    </reaction>
    <physiologicalReaction direction="left-to-right" evidence="1">
        <dbReference type="Rhea" id="RHEA:27647"/>
    </physiologicalReaction>
</comment>
<dbReference type="GO" id="GO:0016787">
    <property type="term" value="F:hydrolase activity"/>
    <property type="evidence" value="ECO:0007669"/>
    <property type="project" value="UniProtKB-KW"/>
</dbReference>
<evidence type="ECO:0000256" key="1">
    <source>
        <dbReference type="ARBA" id="ARBA00000553"/>
    </source>
</evidence>
<evidence type="ECO:0000313" key="13">
    <source>
        <dbReference type="Proteomes" id="UP000278962"/>
    </source>
</evidence>
<evidence type="ECO:0000256" key="11">
    <source>
        <dbReference type="RuleBase" id="RU361274"/>
    </source>
</evidence>
<keyword evidence="7" id="KW-0862">Zinc</keyword>
<dbReference type="PANTHER" id="PTHR30616">
    <property type="entry name" value="UNCHARACTERIZED PROTEIN YFIH"/>
    <property type="match status" value="1"/>
</dbReference>
<dbReference type="PANTHER" id="PTHR30616:SF2">
    <property type="entry name" value="PURINE NUCLEOSIDE PHOSPHORYLASE LACC1"/>
    <property type="match status" value="1"/>
</dbReference>
<comment type="function">
    <text evidence="2">Purine nucleoside enzyme that catalyzes the phosphorolysis of adenosine and inosine nucleosides, yielding D-ribose 1-phosphate and the respective free bases, adenine and hypoxanthine. Also catalyzes the phosphorolysis of S-methyl-5'-thioadenosine into adenine and S-methyl-5-thio-alpha-D-ribose 1-phosphate. Also has adenosine deaminase activity.</text>
</comment>
<dbReference type="NCBIfam" id="TIGR00726">
    <property type="entry name" value="peptidoglycan editing factor PgeF"/>
    <property type="match status" value="1"/>
</dbReference>
<comment type="caution">
    <text evidence="12">The sequence shown here is derived from an EMBL/GenBank/DDBJ whole genome shotgun (WGS) entry which is preliminary data.</text>
</comment>
<dbReference type="SUPFAM" id="SSF64438">
    <property type="entry name" value="CNF1/YfiH-like putative cysteine hydrolases"/>
    <property type="match status" value="1"/>
</dbReference>
<evidence type="ECO:0000313" key="12">
    <source>
        <dbReference type="EMBL" id="RKQ84959.1"/>
    </source>
</evidence>
<keyword evidence="5" id="KW-0479">Metal-binding</keyword>
<dbReference type="InterPro" id="IPR038371">
    <property type="entry name" value="Cu_polyphenol_OxRdtase_sf"/>
</dbReference>
<dbReference type="RefSeq" id="WP_121258504.1">
    <property type="nucleotide sequence ID" value="NZ_RBIL01000003.1"/>
</dbReference>
<dbReference type="AlphaFoldDB" id="A0A660KY76"/>
<reference evidence="12 13" key="1">
    <citation type="submission" date="2018-10" db="EMBL/GenBank/DDBJ databases">
        <title>Genomic Encyclopedia of Archaeal and Bacterial Type Strains, Phase II (KMG-II): from individual species to whole genera.</title>
        <authorList>
            <person name="Goeker M."/>
        </authorList>
    </citation>
    <scope>NUCLEOTIDE SEQUENCE [LARGE SCALE GENOMIC DNA]</scope>
    <source>
        <strain evidence="12 13">DSM 14954</strain>
    </source>
</reference>
<keyword evidence="4" id="KW-0808">Transferase</keyword>
<evidence type="ECO:0000256" key="9">
    <source>
        <dbReference type="ARBA" id="ARBA00048968"/>
    </source>
</evidence>
<evidence type="ECO:0000256" key="10">
    <source>
        <dbReference type="ARBA" id="ARBA00049893"/>
    </source>
</evidence>
<evidence type="ECO:0000256" key="6">
    <source>
        <dbReference type="ARBA" id="ARBA00022801"/>
    </source>
</evidence>